<feature type="region of interest" description="Disordered" evidence="2">
    <location>
        <begin position="308"/>
        <end position="339"/>
    </location>
</feature>
<dbReference type="EMBL" id="KV454492">
    <property type="protein sequence ID" value="ODV58427.1"/>
    <property type="molecule type" value="Genomic_DNA"/>
</dbReference>
<keyword evidence="5" id="KW-1185">Reference proteome</keyword>
<evidence type="ECO:0000259" key="3">
    <source>
        <dbReference type="Pfam" id="PF10407"/>
    </source>
</evidence>
<organism evidence="4 5">
    <name type="scientific">Ascoidea rubescens DSM 1968</name>
    <dbReference type="NCBI Taxonomy" id="1344418"/>
    <lineage>
        <taxon>Eukaryota</taxon>
        <taxon>Fungi</taxon>
        <taxon>Dikarya</taxon>
        <taxon>Ascomycota</taxon>
        <taxon>Saccharomycotina</taxon>
        <taxon>Saccharomycetes</taxon>
        <taxon>Ascoideaceae</taxon>
        <taxon>Ascoidea</taxon>
    </lineage>
</organism>
<dbReference type="Proteomes" id="UP000095038">
    <property type="component" value="Unassembled WGS sequence"/>
</dbReference>
<gene>
    <name evidence="4" type="ORF">ASCRUDRAFT_120949</name>
</gene>
<evidence type="ECO:0000313" key="4">
    <source>
        <dbReference type="EMBL" id="ODV58427.1"/>
    </source>
</evidence>
<dbReference type="PANTHER" id="PTHR28196">
    <property type="entry name" value="NUCLEOLAR PROTEIN NET1-RELATED"/>
    <property type="match status" value="1"/>
</dbReference>
<feature type="compositionally biased region" description="Basic and acidic residues" evidence="2">
    <location>
        <begin position="180"/>
        <end position="210"/>
    </location>
</feature>
<proteinExistence type="predicted"/>
<reference evidence="5" key="1">
    <citation type="submission" date="2016-05" db="EMBL/GenBank/DDBJ databases">
        <title>Comparative genomics of biotechnologically important yeasts.</title>
        <authorList>
            <consortium name="DOE Joint Genome Institute"/>
            <person name="Riley R."/>
            <person name="Haridas S."/>
            <person name="Wolfe K.H."/>
            <person name="Lopes M.R."/>
            <person name="Hittinger C.T."/>
            <person name="Goker M."/>
            <person name="Salamov A."/>
            <person name="Wisecaver J."/>
            <person name="Long T.M."/>
            <person name="Aerts A.L."/>
            <person name="Barry K."/>
            <person name="Choi C."/>
            <person name="Clum A."/>
            <person name="Coughlan A.Y."/>
            <person name="Deshpande S."/>
            <person name="Douglass A.P."/>
            <person name="Hanson S.J."/>
            <person name="Klenk H.-P."/>
            <person name="Labutti K."/>
            <person name="Lapidus A."/>
            <person name="Lindquist E."/>
            <person name="Lipzen A."/>
            <person name="Meier-Kolthoff J.P."/>
            <person name="Ohm R.A."/>
            <person name="Otillar R.P."/>
            <person name="Pangilinan J."/>
            <person name="Peng Y."/>
            <person name="Rokas A."/>
            <person name="Rosa C.A."/>
            <person name="Scheuner C."/>
            <person name="Sibirny A.A."/>
            <person name="Slot J.C."/>
            <person name="Stielow J.B."/>
            <person name="Sun H."/>
            <person name="Kurtzman C.P."/>
            <person name="Blackwell M."/>
            <person name="Grigoriev I.V."/>
            <person name="Jeffries T.W."/>
        </authorList>
    </citation>
    <scope>NUCLEOTIDE SEQUENCE [LARGE SCALE GENOMIC DNA]</scope>
    <source>
        <strain evidence="5">DSM 1968</strain>
    </source>
</reference>
<protein>
    <recommendedName>
        <fullName evidence="3">Nucleolar protein Dnt1-like N-terminal domain-containing protein</fullName>
    </recommendedName>
</protein>
<feature type="compositionally biased region" description="Basic and acidic residues" evidence="2">
    <location>
        <begin position="1020"/>
        <end position="1035"/>
    </location>
</feature>
<dbReference type="AlphaFoldDB" id="A0A1D2VAE1"/>
<dbReference type="Pfam" id="PF10407">
    <property type="entry name" value="Cytokin_check_N"/>
    <property type="match status" value="1"/>
</dbReference>
<dbReference type="RefSeq" id="XP_020044734.1">
    <property type="nucleotide sequence ID" value="XM_020188889.1"/>
</dbReference>
<keyword evidence="1" id="KW-0175">Coiled coil</keyword>
<feature type="region of interest" description="Disordered" evidence="2">
    <location>
        <begin position="180"/>
        <end position="215"/>
    </location>
</feature>
<feature type="domain" description="Nucleolar protein Dnt1-like N-terminal" evidence="3">
    <location>
        <begin position="74"/>
        <end position="144"/>
    </location>
</feature>
<name>A0A1D2VAE1_9ASCO</name>
<sequence>MFRLQVIVIPSNAFSDPQQISSSLNDSIQKSSYNHSLVHLYNALLPSGKNHLLSVANRQRPAISHWPDSSIKVYRKFLHLTNSYNSVLRLIFEIRERFFKLYPSDKEFSIHTVRDVQSNDIDPDYSVNQIFGNNNIIQIILNNELQSIDPRSIQPSPNTNGPNESNLSLKRKYFEQVTDSSEKITDSSEKITDSSEKITDSSEEKTDSSELPKNSSNLLQDYLNENAAVPNNQSKLLLPASNQKKLVSFSNNVEFENKSLHNINNSISRNKKQKKSDDSPIFIKKISSRDNSALSIANDLSNSKLKSLHQKDTIKNESNKSNNLEKISIPENPNEKNKMDNLTSSLKEIIPKKNDKSVRSLTQNQPEKNINNIEKKIDNTKDLKQNNINQKTKKNNTKNNINNNINNTNNTNNIENLEKENKAEKENKIERENKIKKEKEIEKPSKPNTYNDIKNLEQSKNTKKIANNDHTKTTKENINIEMAKKINKPKTTKKITNNKKTVNNTKTKNMKKSMSDNQITERNNDISIDVSSQEKSIDKIKAPKRLTRAKSTKIESKTTTHEKSVEPSAKTKQKTNTIGSDTTLTKKLRTKEKAKKSSPIKKEVLNKSKKKVDTLNTKSPLPINNLQSNLNLKKKQLENKSRQMRNPQNFINAMPFADTRLDYLNYSTFSLPFYSSSPQKAPDVNVLNKNLDSPSKGLNLGKNDDSSNDIDISFSDSFSSDNLMEDTLSEKSKNKISNKTFELELNDGNESSLKEQNHFLSFNENMALSDVSRIVAEKANEKMLKNFYMLFVDCENSKANNSVEVSPNKLKIKLDKYPLPKFNDKMNEKLENQLADSKGDKKIFTKIQKISKKPISFPNTINKANKKNSKPEISSPIKNKRNSTDKETSTKKAKTPKIGKIDKSKFKEFHPSPIPTSSPFKGLPSNFRRAIPTRLKVDLLLSSPTKYTRENKAGVNTKRLDLSKIKVKALNDLTDIASAKEDDTKIDDEKFQRLGADKFLDAKIAETILKGHNSKSPKNQKKDFNSKFKDLLRGS</sequence>
<feature type="coiled-coil region" evidence="1">
    <location>
        <begin position="370"/>
        <end position="442"/>
    </location>
</feature>
<dbReference type="InterPro" id="IPR043185">
    <property type="entry name" value="Net1/Tof2"/>
</dbReference>
<evidence type="ECO:0000313" key="5">
    <source>
        <dbReference type="Proteomes" id="UP000095038"/>
    </source>
</evidence>
<dbReference type="InterPro" id="IPR018844">
    <property type="entry name" value="Dnt1-like_N"/>
</dbReference>
<dbReference type="PANTHER" id="PTHR28196:SF1">
    <property type="entry name" value="NUCLEOLAR PROTEIN NET1-RELATED"/>
    <property type="match status" value="1"/>
</dbReference>
<evidence type="ECO:0000256" key="1">
    <source>
        <dbReference type="SAM" id="Coils"/>
    </source>
</evidence>
<dbReference type="GeneID" id="30962525"/>
<dbReference type="InParanoid" id="A0A1D2VAE1"/>
<feature type="compositionally biased region" description="Low complexity" evidence="2">
    <location>
        <begin position="319"/>
        <end position="329"/>
    </location>
</feature>
<accession>A0A1D2VAE1</accession>
<feature type="region of interest" description="Disordered" evidence="2">
    <location>
        <begin position="857"/>
        <end position="900"/>
    </location>
</feature>
<dbReference type="STRING" id="1344418.A0A1D2VAE1"/>
<feature type="region of interest" description="Disordered" evidence="2">
    <location>
        <begin position="548"/>
        <end position="601"/>
    </location>
</feature>
<evidence type="ECO:0000256" key="2">
    <source>
        <dbReference type="SAM" id="MobiDB-lite"/>
    </source>
</evidence>
<dbReference type="GO" id="GO:0000183">
    <property type="term" value="P:rDNA heterochromatin formation"/>
    <property type="evidence" value="ECO:0007669"/>
    <property type="project" value="InterPro"/>
</dbReference>
<feature type="compositionally biased region" description="Basic and acidic residues" evidence="2">
    <location>
        <begin position="309"/>
        <end position="318"/>
    </location>
</feature>
<feature type="compositionally biased region" description="Basic and acidic residues" evidence="2">
    <location>
        <begin position="552"/>
        <end position="565"/>
    </location>
</feature>
<feature type="compositionally biased region" description="Basic residues" evidence="2">
    <location>
        <begin position="586"/>
        <end position="599"/>
    </location>
</feature>
<feature type="region of interest" description="Disordered" evidence="2">
    <location>
        <begin position="1011"/>
        <end position="1035"/>
    </location>
</feature>